<dbReference type="SUPFAM" id="SSF51556">
    <property type="entry name" value="Metallo-dependent hydrolases"/>
    <property type="match status" value="1"/>
</dbReference>
<feature type="binding site" evidence="8">
    <location>
        <position position="68"/>
    </location>
    <ligand>
        <name>Zn(2+)</name>
        <dbReference type="ChEBI" id="CHEBI:29105"/>
    </ligand>
</feature>
<accession>A0ABW1L0D8</accession>
<organism evidence="10 11">
    <name type="scientific">Hyphococcus aureus</name>
    <dbReference type="NCBI Taxonomy" id="2666033"/>
    <lineage>
        <taxon>Bacteria</taxon>
        <taxon>Pseudomonadati</taxon>
        <taxon>Pseudomonadota</taxon>
        <taxon>Alphaproteobacteria</taxon>
        <taxon>Parvularculales</taxon>
        <taxon>Parvularculaceae</taxon>
        <taxon>Hyphococcus</taxon>
    </lineage>
</organism>
<evidence type="ECO:0000256" key="8">
    <source>
        <dbReference type="HAMAP-Rule" id="MF_00372"/>
    </source>
</evidence>
<feature type="binding site" evidence="8">
    <location>
        <position position="316"/>
    </location>
    <ligand>
        <name>N-formimidoyl-L-glutamate</name>
        <dbReference type="ChEBI" id="CHEBI:58928"/>
    </ligand>
</feature>
<feature type="binding site" evidence="8">
    <location>
        <position position="68"/>
    </location>
    <ligand>
        <name>Fe(3+)</name>
        <dbReference type="ChEBI" id="CHEBI:29034"/>
    </ligand>
</feature>
<feature type="binding site" evidence="8">
    <location>
        <position position="314"/>
    </location>
    <ligand>
        <name>N-formimidoyl-L-glutamate</name>
        <dbReference type="ChEBI" id="CHEBI:58928"/>
    </ligand>
</feature>
<feature type="binding site" evidence="8">
    <location>
        <position position="237"/>
    </location>
    <ligand>
        <name>Zn(2+)</name>
        <dbReference type="ChEBI" id="CHEBI:29105"/>
    </ligand>
</feature>
<feature type="domain" description="Amidohydrolase 3" evidence="9">
    <location>
        <begin position="109"/>
        <end position="373"/>
    </location>
</feature>
<sequence length="400" mass="42087">MHDLLLTNATLATMAAGEPYGLVENAALAVKDGRIAYAGPMAELPGGASSQTEDLGGALITPGLIDCHTHLVYAGERASEFEARLLGRSYEEIARAGGGILSTVRATRAASEDQLVEAALPRLDALIAEGLTTIEIKSGYGLTLEDEMKMLRAARRLAKERPVRVMTTLLAAHALPPEFNSADDYITYVCDEIMPAIHGENLADAVDGFCEGVGFSSSQIERVFEKATALGLRVKLHAEQLSDLGGAALAAKYGALSADHLEYLKPEDAPALAKAGTVAVLLPGAFYFLRETMLPPVEALRGAGVPMALATDCNPGTSPMTSLLLAMNMGCTLFRLTPEEALAGVTRIAAQALGLDDAGTLAPGKRADLAIWRARHPAELAYGIGGNPLVQRVFAEGRQP</sequence>
<dbReference type="PANTHER" id="PTHR42752">
    <property type="entry name" value="IMIDAZOLONEPROPIONASE"/>
    <property type="match status" value="1"/>
</dbReference>
<dbReference type="Proteomes" id="UP001596116">
    <property type="component" value="Unassembled WGS sequence"/>
</dbReference>
<keyword evidence="3 8" id="KW-0479">Metal-binding</keyword>
<feature type="binding site" evidence="8">
    <location>
        <position position="317"/>
    </location>
    <ligand>
        <name>4-imidazolone-5-propanoate</name>
        <dbReference type="ChEBI" id="CHEBI:77893"/>
    </ligand>
</feature>
<comment type="caution">
    <text evidence="10">The sequence shown here is derived from an EMBL/GenBank/DDBJ whole genome shotgun (WGS) entry which is preliminary data.</text>
</comment>
<keyword evidence="11" id="KW-1185">Reference proteome</keyword>
<dbReference type="InterPro" id="IPR011059">
    <property type="entry name" value="Metal-dep_hydrolase_composite"/>
</dbReference>
<feature type="binding site" evidence="8">
    <location>
        <position position="173"/>
    </location>
    <ligand>
        <name>4-imidazolone-5-propanoate</name>
        <dbReference type="ChEBI" id="CHEBI:77893"/>
    </ligand>
</feature>
<comment type="pathway">
    <text evidence="8">Amino-acid degradation; L-histidine degradation into L-glutamate; N-formimidoyl-L-glutamate from L-histidine: step 3/3.</text>
</comment>
<keyword evidence="2 8" id="KW-0963">Cytoplasm</keyword>
<evidence type="ECO:0000256" key="3">
    <source>
        <dbReference type="ARBA" id="ARBA00022723"/>
    </source>
</evidence>
<feature type="binding site" evidence="8">
    <location>
        <position position="77"/>
    </location>
    <ligand>
        <name>4-imidazolone-5-propanoate</name>
        <dbReference type="ChEBI" id="CHEBI:77893"/>
    </ligand>
</feature>
<feature type="binding site" evidence="8">
    <location>
        <position position="237"/>
    </location>
    <ligand>
        <name>Fe(3+)</name>
        <dbReference type="ChEBI" id="CHEBI:29034"/>
    </ligand>
</feature>
<evidence type="ECO:0000256" key="4">
    <source>
        <dbReference type="ARBA" id="ARBA00022801"/>
    </source>
</evidence>
<dbReference type="InterPro" id="IPR032466">
    <property type="entry name" value="Metal_Hydrolase"/>
</dbReference>
<keyword evidence="4 8" id="KW-0378">Hydrolase</keyword>
<keyword evidence="7 8" id="KW-0408">Iron</keyword>
<evidence type="ECO:0000256" key="6">
    <source>
        <dbReference type="ARBA" id="ARBA00022833"/>
    </source>
</evidence>
<gene>
    <name evidence="8 10" type="primary">hutI</name>
    <name evidence="10" type="ORF">ACFMB1_12880</name>
</gene>
<evidence type="ECO:0000256" key="1">
    <source>
        <dbReference type="ARBA" id="ARBA00012864"/>
    </source>
</evidence>
<dbReference type="EMBL" id="JBHPON010000002">
    <property type="protein sequence ID" value="MFC6036443.1"/>
    <property type="molecule type" value="Genomic_DNA"/>
</dbReference>
<dbReference type="Pfam" id="PF07969">
    <property type="entry name" value="Amidohydro_3"/>
    <property type="match status" value="1"/>
</dbReference>
<feature type="binding site" evidence="8">
    <location>
        <position position="312"/>
    </location>
    <ligand>
        <name>Fe(3+)</name>
        <dbReference type="ChEBI" id="CHEBI:29034"/>
    </ligand>
</feature>
<evidence type="ECO:0000259" key="9">
    <source>
        <dbReference type="Pfam" id="PF07969"/>
    </source>
</evidence>
<feature type="binding site" evidence="8">
    <location>
        <position position="140"/>
    </location>
    <ligand>
        <name>N-formimidoyl-L-glutamate</name>
        <dbReference type="ChEBI" id="CHEBI:58928"/>
    </ligand>
</feature>
<feature type="binding site" evidence="8">
    <location>
        <position position="312"/>
    </location>
    <ligand>
        <name>Zn(2+)</name>
        <dbReference type="ChEBI" id="CHEBI:29105"/>
    </ligand>
</feature>
<comment type="function">
    <text evidence="8">Catalyzes the hydrolytic cleavage of the carbon-nitrogen bond in imidazolone-5-propanoate to yield N-formimidoyl-L-glutamate. It is the third step in the universal histidine degradation pathway.</text>
</comment>
<comment type="cofactor">
    <cofactor evidence="8">
        <name>Zn(2+)</name>
        <dbReference type="ChEBI" id="CHEBI:29105"/>
    </cofactor>
    <cofactor evidence="8">
        <name>Fe(3+)</name>
        <dbReference type="ChEBI" id="CHEBI:29034"/>
    </cofactor>
    <text evidence="8">Binds 1 zinc or iron ion per subunit.</text>
</comment>
<feature type="binding site" evidence="8">
    <location>
        <position position="70"/>
    </location>
    <ligand>
        <name>Zn(2+)</name>
        <dbReference type="ChEBI" id="CHEBI:29105"/>
    </ligand>
</feature>
<proteinExistence type="inferred from homology"/>
<dbReference type="HAMAP" id="MF_00372">
    <property type="entry name" value="HutI"/>
    <property type="match status" value="1"/>
</dbReference>
<evidence type="ECO:0000256" key="5">
    <source>
        <dbReference type="ARBA" id="ARBA00022808"/>
    </source>
</evidence>
<evidence type="ECO:0000313" key="11">
    <source>
        <dbReference type="Proteomes" id="UP001596116"/>
    </source>
</evidence>
<evidence type="ECO:0000313" key="10">
    <source>
        <dbReference type="EMBL" id="MFC6036443.1"/>
    </source>
</evidence>
<comment type="catalytic activity">
    <reaction evidence="8">
        <text>4-imidazolone-5-propanoate + H2O = N-formimidoyl-L-glutamate</text>
        <dbReference type="Rhea" id="RHEA:23660"/>
        <dbReference type="ChEBI" id="CHEBI:15377"/>
        <dbReference type="ChEBI" id="CHEBI:58928"/>
        <dbReference type="ChEBI" id="CHEBI:77893"/>
        <dbReference type="EC" id="3.5.2.7"/>
    </reaction>
</comment>
<evidence type="ECO:0000256" key="7">
    <source>
        <dbReference type="ARBA" id="ARBA00023004"/>
    </source>
</evidence>
<comment type="similarity">
    <text evidence="8">Belongs to the metallo-dependent hydrolases superfamily. HutI family.</text>
</comment>
<protein>
    <recommendedName>
        <fullName evidence="1 8">Imidazolonepropionase</fullName>
        <ecNumber evidence="1 8">3.5.2.7</ecNumber>
    </recommendedName>
    <alternativeName>
        <fullName evidence="8">Imidazolone-5-propionate hydrolase</fullName>
    </alternativeName>
</protein>
<dbReference type="SUPFAM" id="SSF51338">
    <property type="entry name" value="Composite domain of metallo-dependent hydrolases"/>
    <property type="match status" value="1"/>
</dbReference>
<dbReference type="RefSeq" id="WP_379882323.1">
    <property type="nucleotide sequence ID" value="NZ_JBHPON010000002.1"/>
</dbReference>
<keyword evidence="6 8" id="KW-0862">Zinc</keyword>
<dbReference type="Gene3D" id="3.20.20.140">
    <property type="entry name" value="Metal-dependent hydrolases"/>
    <property type="match status" value="1"/>
</dbReference>
<dbReference type="Gene3D" id="2.30.40.10">
    <property type="entry name" value="Urease, subunit C, domain 1"/>
    <property type="match status" value="1"/>
</dbReference>
<dbReference type="PANTHER" id="PTHR42752:SF1">
    <property type="entry name" value="IMIDAZOLONEPROPIONASE-RELATED"/>
    <property type="match status" value="1"/>
</dbReference>
<dbReference type="InterPro" id="IPR013108">
    <property type="entry name" value="Amidohydro_3"/>
</dbReference>
<keyword evidence="5 8" id="KW-0369">Histidine metabolism</keyword>
<dbReference type="NCBIfam" id="TIGR01224">
    <property type="entry name" value="hutI"/>
    <property type="match status" value="1"/>
</dbReference>
<dbReference type="CDD" id="cd01296">
    <property type="entry name" value="Imidazolone-5PH"/>
    <property type="match status" value="1"/>
</dbReference>
<evidence type="ECO:0000256" key="2">
    <source>
        <dbReference type="ARBA" id="ARBA00022490"/>
    </source>
</evidence>
<reference evidence="10 11" key="1">
    <citation type="submission" date="2024-09" db="EMBL/GenBank/DDBJ databases">
        <authorList>
            <person name="Zhang Z.-H."/>
        </authorList>
    </citation>
    <scope>NUCLEOTIDE SEQUENCE [LARGE SCALE GENOMIC DNA]</scope>
    <source>
        <strain evidence="10 11">HHTR114</strain>
    </source>
</reference>
<feature type="binding site" evidence="8">
    <location>
        <position position="70"/>
    </location>
    <ligand>
        <name>Fe(3+)</name>
        <dbReference type="ChEBI" id="CHEBI:29034"/>
    </ligand>
</feature>
<feature type="binding site" evidence="8">
    <location>
        <position position="240"/>
    </location>
    <ligand>
        <name>4-imidazolone-5-propanoate</name>
        <dbReference type="ChEBI" id="CHEBI:77893"/>
    </ligand>
</feature>
<dbReference type="EC" id="3.5.2.7" evidence="1 8"/>
<dbReference type="GO" id="GO:0050480">
    <property type="term" value="F:imidazolonepropionase activity"/>
    <property type="evidence" value="ECO:0007669"/>
    <property type="project" value="UniProtKB-EC"/>
</dbReference>
<name>A0ABW1L0D8_9PROT</name>
<dbReference type="InterPro" id="IPR005920">
    <property type="entry name" value="HutI"/>
</dbReference>
<comment type="subcellular location">
    <subcellularLocation>
        <location evidence="8">Cytoplasm</location>
    </subcellularLocation>
</comment>
<feature type="binding site" evidence="8">
    <location>
        <position position="140"/>
    </location>
    <ligand>
        <name>4-imidazolone-5-propanoate</name>
        <dbReference type="ChEBI" id="CHEBI:77893"/>
    </ligand>
</feature>